<organism evidence="1 2">
    <name type="scientific">Cryptosporangium phraense</name>
    <dbReference type="NCBI Taxonomy" id="2593070"/>
    <lineage>
        <taxon>Bacteria</taxon>
        <taxon>Bacillati</taxon>
        <taxon>Actinomycetota</taxon>
        <taxon>Actinomycetes</taxon>
        <taxon>Cryptosporangiales</taxon>
        <taxon>Cryptosporangiaceae</taxon>
        <taxon>Cryptosporangium</taxon>
    </lineage>
</organism>
<dbReference type="AlphaFoldDB" id="A0A545ATT9"/>
<protein>
    <submittedName>
        <fullName evidence="1">SHOCT domain-containing protein</fullName>
    </submittedName>
</protein>
<evidence type="ECO:0000313" key="2">
    <source>
        <dbReference type="Proteomes" id="UP000317982"/>
    </source>
</evidence>
<dbReference type="InParanoid" id="A0A545ATT9"/>
<accession>A0A545ATT9</accession>
<proteinExistence type="predicted"/>
<dbReference type="OrthoDB" id="5996503at2"/>
<dbReference type="EMBL" id="VIRS01000010">
    <property type="protein sequence ID" value="TQS44015.1"/>
    <property type="molecule type" value="Genomic_DNA"/>
</dbReference>
<dbReference type="Proteomes" id="UP000317982">
    <property type="component" value="Unassembled WGS sequence"/>
</dbReference>
<sequence length="150" mass="16485">MTGPSPLSPTPQHPLVVQGRSEQITYDGAWVTIQDPGQPSRPGDRRAPIEDITDVEIKAARFGGRQVRIEYARGSDRPSLTVAFKGNQQESLAVLVAAINAARDAIHSPRPPVSPAPADAGDELRRLWQLVQRGEISREQFEDAKGRLFR</sequence>
<gene>
    <name evidence="1" type="ORF">FL583_16300</name>
</gene>
<keyword evidence="2" id="KW-1185">Reference proteome</keyword>
<evidence type="ECO:0000313" key="1">
    <source>
        <dbReference type="EMBL" id="TQS44015.1"/>
    </source>
</evidence>
<comment type="caution">
    <text evidence="1">The sequence shown here is derived from an EMBL/GenBank/DDBJ whole genome shotgun (WGS) entry which is preliminary data.</text>
</comment>
<dbReference type="RefSeq" id="WP_142705504.1">
    <property type="nucleotide sequence ID" value="NZ_VIRS01000010.1"/>
</dbReference>
<name>A0A545ATT9_9ACTN</name>
<reference evidence="1 2" key="1">
    <citation type="submission" date="2019-07" db="EMBL/GenBank/DDBJ databases">
        <title>Cryptosporangium phraense sp. nov., isolated from plant litter.</title>
        <authorList>
            <person name="Suriyachadkun C."/>
        </authorList>
    </citation>
    <scope>NUCLEOTIDE SEQUENCE [LARGE SCALE GENOMIC DNA]</scope>
    <source>
        <strain evidence="1 2">A-T 5661</strain>
    </source>
</reference>